<accession>A0A0D3K135</accession>
<keyword evidence="1" id="KW-0812">Transmembrane</keyword>
<proteinExistence type="predicted"/>
<evidence type="ECO:0000256" key="1">
    <source>
        <dbReference type="SAM" id="Phobius"/>
    </source>
</evidence>
<organism evidence="2 3">
    <name type="scientific">Emiliania huxleyi (strain CCMP1516)</name>
    <dbReference type="NCBI Taxonomy" id="280463"/>
    <lineage>
        <taxon>Eukaryota</taxon>
        <taxon>Haptista</taxon>
        <taxon>Haptophyta</taxon>
        <taxon>Prymnesiophyceae</taxon>
        <taxon>Isochrysidales</taxon>
        <taxon>Noelaerhabdaceae</taxon>
        <taxon>Emiliania</taxon>
    </lineage>
</organism>
<feature type="transmembrane region" description="Helical" evidence="1">
    <location>
        <begin position="93"/>
        <end position="114"/>
    </location>
</feature>
<keyword evidence="3" id="KW-1185">Reference proteome</keyword>
<sequence length="182" mass="19285">MRMLFLVLAARSGAGVTGSELLQRREWPRGVVLGLSGGRDHYAVLAAAHTWFVVNNIIALALCTAALGGMGDALFPILDASNAAGLDLAPMEAAWAMLFLGVLSGLTALFLGAAKESWKLAILLDLAAFAFVCLSFVWFSPLCFGAFGCFRSEFSWYHGVNIGGLINYLFAALNAHVAGQAK</sequence>
<evidence type="ECO:0000313" key="2">
    <source>
        <dbReference type="EnsemblProtists" id="EOD29470"/>
    </source>
</evidence>
<dbReference type="Proteomes" id="UP000013827">
    <property type="component" value="Unassembled WGS sequence"/>
</dbReference>
<dbReference type="RefSeq" id="XP_005781899.1">
    <property type="nucleotide sequence ID" value="XM_005781842.1"/>
</dbReference>
<dbReference type="EnsemblProtists" id="EOD29470">
    <property type="protein sequence ID" value="EOD29470"/>
    <property type="gene ID" value="EMIHUDRAFT_233976"/>
</dbReference>
<name>A0A0D3K135_EMIH1</name>
<feature type="transmembrane region" description="Helical" evidence="1">
    <location>
        <begin position="126"/>
        <end position="150"/>
    </location>
</feature>
<keyword evidence="1" id="KW-1133">Transmembrane helix</keyword>
<dbReference type="HOGENOM" id="CLU_1484649_0_0_1"/>
<reference evidence="3" key="1">
    <citation type="journal article" date="2013" name="Nature">
        <title>Pan genome of the phytoplankton Emiliania underpins its global distribution.</title>
        <authorList>
            <person name="Read B.A."/>
            <person name="Kegel J."/>
            <person name="Klute M.J."/>
            <person name="Kuo A."/>
            <person name="Lefebvre S.C."/>
            <person name="Maumus F."/>
            <person name="Mayer C."/>
            <person name="Miller J."/>
            <person name="Monier A."/>
            <person name="Salamov A."/>
            <person name="Young J."/>
            <person name="Aguilar M."/>
            <person name="Claverie J.M."/>
            <person name="Frickenhaus S."/>
            <person name="Gonzalez K."/>
            <person name="Herman E.K."/>
            <person name="Lin Y.C."/>
            <person name="Napier J."/>
            <person name="Ogata H."/>
            <person name="Sarno A.F."/>
            <person name="Shmutz J."/>
            <person name="Schroeder D."/>
            <person name="de Vargas C."/>
            <person name="Verret F."/>
            <person name="von Dassow P."/>
            <person name="Valentin K."/>
            <person name="Van de Peer Y."/>
            <person name="Wheeler G."/>
            <person name="Dacks J.B."/>
            <person name="Delwiche C.F."/>
            <person name="Dyhrman S.T."/>
            <person name="Glockner G."/>
            <person name="John U."/>
            <person name="Richards T."/>
            <person name="Worden A.Z."/>
            <person name="Zhang X."/>
            <person name="Grigoriev I.V."/>
            <person name="Allen A.E."/>
            <person name="Bidle K."/>
            <person name="Borodovsky M."/>
            <person name="Bowler C."/>
            <person name="Brownlee C."/>
            <person name="Cock J.M."/>
            <person name="Elias M."/>
            <person name="Gladyshev V.N."/>
            <person name="Groth M."/>
            <person name="Guda C."/>
            <person name="Hadaegh A."/>
            <person name="Iglesias-Rodriguez M.D."/>
            <person name="Jenkins J."/>
            <person name="Jones B.M."/>
            <person name="Lawson T."/>
            <person name="Leese F."/>
            <person name="Lindquist E."/>
            <person name="Lobanov A."/>
            <person name="Lomsadze A."/>
            <person name="Malik S.B."/>
            <person name="Marsh M.E."/>
            <person name="Mackinder L."/>
            <person name="Mock T."/>
            <person name="Mueller-Roeber B."/>
            <person name="Pagarete A."/>
            <person name="Parker M."/>
            <person name="Probert I."/>
            <person name="Quesneville H."/>
            <person name="Raines C."/>
            <person name="Rensing S.A."/>
            <person name="Riano-Pachon D.M."/>
            <person name="Richier S."/>
            <person name="Rokitta S."/>
            <person name="Shiraiwa Y."/>
            <person name="Soanes D.M."/>
            <person name="van der Giezen M."/>
            <person name="Wahlund T.M."/>
            <person name="Williams B."/>
            <person name="Wilson W."/>
            <person name="Wolfe G."/>
            <person name="Wurch L.L."/>
        </authorList>
    </citation>
    <scope>NUCLEOTIDE SEQUENCE</scope>
</reference>
<keyword evidence="1" id="KW-0472">Membrane</keyword>
<feature type="transmembrane region" description="Helical" evidence="1">
    <location>
        <begin position="42"/>
        <end position="67"/>
    </location>
</feature>
<protein>
    <submittedName>
        <fullName evidence="2">Uncharacterized protein</fullName>
    </submittedName>
</protein>
<dbReference type="PaxDb" id="2903-EOD29470"/>
<dbReference type="KEGG" id="ehx:EMIHUDRAFT_233976"/>
<dbReference type="GeneID" id="17274743"/>
<reference evidence="2" key="2">
    <citation type="submission" date="2024-10" db="UniProtKB">
        <authorList>
            <consortium name="EnsemblProtists"/>
        </authorList>
    </citation>
    <scope>IDENTIFICATION</scope>
</reference>
<dbReference type="AlphaFoldDB" id="A0A0D3K135"/>
<evidence type="ECO:0000313" key="3">
    <source>
        <dbReference type="Proteomes" id="UP000013827"/>
    </source>
</evidence>